<keyword evidence="4" id="KW-1185">Reference proteome</keyword>
<dbReference type="InterPro" id="IPR035892">
    <property type="entry name" value="C2_domain_sf"/>
</dbReference>
<evidence type="ECO:0000313" key="3">
    <source>
        <dbReference type="EMBL" id="CUG89999.1"/>
    </source>
</evidence>
<feature type="compositionally biased region" description="Polar residues" evidence="1">
    <location>
        <begin position="314"/>
        <end position="325"/>
    </location>
</feature>
<feature type="compositionally biased region" description="Basic and acidic residues" evidence="1">
    <location>
        <begin position="558"/>
        <end position="568"/>
    </location>
</feature>
<evidence type="ECO:0000259" key="2">
    <source>
        <dbReference type="Pfam" id="PF00168"/>
    </source>
</evidence>
<sequence>MLNPVFKVRFFDFQLDAPIAVSRAPPPFVLRVRVDDRAFNTKGFPSSNMRPTWDDDMSIDYMAPSIEQLTSRYLVIECYGGNDTFLGSSRLSLYEVASGPSNFHLDLKQGLRDVGKLDFRCTFELVVDVSINFSRIRIDSLPALGYEGNPNPYLTLHVGAAGEVKESSIAAGSRAPEWSALPPVHFRGTYAQLCQQRVSIALKHCRNGFTESPADPTMAHVVLPLERFAIEPRMCTVPFREMVHNDPGFPYPFSADMSGVMEFRNVHPIMQMAAGIRQDSGVVGGVPAVGHAGVSGQIRSSSPSRASHHHQAQPLPTMQRATSPPRNRGAPPSPYMATSAAPPQQSFVQHSQHSQYSSYVPPSQVHAQQSSMSMNYSTVPLPAVAPADLEVLDEVTLKQSSLLSKIEGRLHEIARRKADVASQLSAAKLAEEMELEAASQRKVQLDGDLRNALLEKDRLEEHLRSIQLRREEESRIAVQQAAERERAKRALEEEQQLALAMQQRVVQLRNEMTRHLEEEEHRYHQRVREAEEARRRTQDDANALADLEARLAEAELRATVRQREEQHRSARRSYLGSPTRSRH</sequence>
<feature type="compositionally biased region" description="Low complexity" evidence="1">
    <location>
        <begin position="293"/>
        <end position="305"/>
    </location>
</feature>
<feature type="compositionally biased region" description="Basic and acidic residues" evidence="1">
    <location>
        <begin position="519"/>
        <end position="539"/>
    </location>
</feature>
<name>A0A0S4JEK3_BODSA</name>
<reference evidence="4" key="1">
    <citation type="submission" date="2015-09" db="EMBL/GenBank/DDBJ databases">
        <authorList>
            <consortium name="Pathogen Informatics"/>
        </authorList>
    </citation>
    <scope>NUCLEOTIDE SEQUENCE [LARGE SCALE GENOMIC DNA]</scope>
    <source>
        <strain evidence="4">Lake Konstanz</strain>
    </source>
</reference>
<dbReference type="AlphaFoldDB" id="A0A0S4JEK3"/>
<feature type="compositionally biased region" description="Low complexity" evidence="1">
    <location>
        <begin position="342"/>
        <end position="364"/>
    </location>
</feature>
<dbReference type="EMBL" id="CYKH01001783">
    <property type="protein sequence ID" value="CUG89999.1"/>
    <property type="molecule type" value="Genomic_DNA"/>
</dbReference>
<organism evidence="3 4">
    <name type="scientific">Bodo saltans</name>
    <name type="common">Flagellated protozoan</name>
    <dbReference type="NCBI Taxonomy" id="75058"/>
    <lineage>
        <taxon>Eukaryota</taxon>
        <taxon>Discoba</taxon>
        <taxon>Euglenozoa</taxon>
        <taxon>Kinetoplastea</taxon>
        <taxon>Metakinetoplastina</taxon>
        <taxon>Eubodonida</taxon>
        <taxon>Bodonidae</taxon>
        <taxon>Bodo</taxon>
    </lineage>
</organism>
<dbReference type="VEuPathDB" id="TriTrypDB:BSAL_24495"/>
<gene>
    <name evidence="3" type="ORF">BSAL_24495</name>
</gene>
<feature type="region of interest" description="Disordered" evidence="1">
    <location>
        <begin position="519"/>
        <end position="541"/>
    </location>
</feature>
<proteinExistence type="predicted"/>
<dbReference type="Pfam" id="PF00168">
    <property type="entry name" value="C2"/>
    <property type="match status" value="1"/>
</dbReference>
<feature type="domain" description="C2" evidence="2">
    <location>
        <begin position="27"/>
        <end position="99"/>
    </location>
</feature>
<dbReference type="Proteomes" id="UP000051952">
    <property type="component" value="Unassembled WGS sequence"/>
</dbReference>
<dbReference type="SUPFAM" id="SSF49562">
    <property type="entry name" value="C2 domain (Calcium/lipid-binding domain, CaLB)"/>
    <property type="match status" value="1"/>
</dbReference>
<accession>A0A0S4JEK3</accession>
<evidence type="ECO:0000256" key="1">
    <source>
        <dbReference type="SAM" id="MobiDB-lite"/>
    </source>
</evidence>
<dbReference type="InterPro" id="IPR000008">
    <property type="entry name" value="C2_dom"/>
</dbReference>
<feature type="region of interest" description="Disordered" evidence="1">
    <location>
        <begin position="293"/>
        <end position="364"/>
    </location>
</feature>
<evidence type="ECO:0000313" key="4">
    <source>
        <dbReference type="Proteomes" id="UP000051952"/>
    </source>
</evidence>
<feature type="region of interest" description="Disordered" evidence="1">
    <location>
        <begin position="558"/>
        <end position="583"/>
    </location>
</feature>
<protein>
    <recommendedName>
        <fullName evidence="2">C2 domain-containing protein</fullName>
    </recommendedName>
</protein>